<dbReference type="PANTHER" id="PTHR44757:SF2">
    <property type="entry name" value="BIOFILM ARCHITECTURE MAINTENANCE PROTEIN MBAA"/>
    <property type="match status" value="1"/>
</dbReference>
<dbReference type="SUPFAM" id="SSF55073">
    <property type="entry name" value="Nucleotide cyclase"/>
    <property type="match status" value="1"/>
</dbReference>
<dbReference type="CDD" id="cd00130">
    <property type="entry name" value="PAS"/>
    <property type="match status" value="1"/>
</dbReference>
<dbReference type="FunFam" id="3.20.20.450:FF:000001">
    <property type="entry name" value="Cyclic di-GMP phosphodiesterase yahA"/>
    <property type="match status" value="1"/>
</dbReference>
<accession>A0AB94IQJ5</accession>
<dbReference type="EMBL" id="ALAN01000055">
    <property type="protein sequence ID" value="ETI69330.1"/>
    <property type="molecule type" value="Genomic_DNA"/>
</dbReference>
<dbReference type="SUPFAM" id="SSF141868">
    <property type="entry name" value="EAL domain-like"/>
    <property type="match status" value="1"/>
</dbReference>
<dbReference type="CDD" id="cd01948">
    <property type="entry name" value="EAL"/>
    <property type="match status" value="1"/>
</dbReference>
<organism evidence="5 6">
    <name type="scientific">Neobacillus vireti LMG 21834</name>
    <dbReference type="NCBI Taxonomy" id="1131730"/>
    <lineage>
        <taxon>Bacteria</taxon>
        <taxon>Bacillati</taxon>
        <taxon>Bacillota</taxon>
        <taxon>Bacilli</taxon>
        <taxon>Bacillales</taxon>
        <taxon>Bacillaceae</taxon>
        <taxon>Neobacillus</taxon>
    </lineage>
</organism>
<dbReference type="GO" id="GO:0006355">
    <property type="term" value="P:regulation of DNA-templated transcription"/>
    <property type="evidence" value="ECO:0007669"/>
    <property type="project" value="InterPro"/>
</dbReference>
<keyword evidence="1" id="KW-0175">Coiled coil</keyword>
<dbReference type="PANTHER" id="PTHR44757">
    <property type="entry name" value="DIGUANYLATE CYCLASE DGCP"/>
    <property type="match status" value="1"/>
</dbReference>
<dbReference type="InterPro" id="IPR000160">
    <property type="entry name" value="GGDEF_dom"/>
</dbReference>
<evidence type="ECO:0000256" key="1">
    <source>
        <dbReference type="SAM" id="Coils"/>
    </source>
</evidence>
<feature type="coiled-coil region" evidence="1">
    <location>
        <begin position="295"/>
        <end position="329"/>
    </location>
</feature>
<dbReference type="InterPro" id="IPR013767">
    <property type="entry name" value="PAS_fold"/>
</dbReference>
<evidence type="ECO:0000259" key="3">
    <source>
        <dbReference type="PROSITE" id="PS50883"/>
    </source>
</evidence>
<dbReference type="InterPro" id="IPR000014">
    <property type="entry name" value="PAS"/>
</dbReference>
<dbReference type="FunFam" id="3.30.70.270:FF:000001">
    <property type="entry name" value="Diguanylate cyclase domain protein"/>
    <property type="match status" value="1"/>
</dbReference>
<dbReference type="Pfam" id="PF00990">
    <property type="entry name" value="GGDEF"/>
    <property type="match status" value="1"/>
</dbReference>
<dbReference type="Gene3D" id="3.30.70.270">
    <property type="match status" value="1"/>
</dbReference>
<feature type="domain" description="GGDEF" evidence="4">
    <location>
        <begin position="175"/>
        <end position="307"/>
    </location>
</feature>
<evidence type="ECO:0000313" key="6">
    <source>
        <dbReference type="Proteomes" id="UP000018877"/>
    </source>
</evidence>
<dbReference type="Pfam" id="PF00563">
    <property type="entry name" value="EAL"/>
    <property type="match status" value="1"/>
</dbReference>
<evidence type="ECO:0000259" key="2">
    <source>
        <dbReference type="PROSITE" id="PS50112"/>
    </source>
</evidence>
<keyword evidence="6" id="KW-1185">Reference proteome</keyword>
<dbReference type="Pfam" id="PF00989">
    <property type="entry name" value="PAS"/>
    <property type="match status" value="1"/>
</dbReference>
<evidence type="ECO:0000313" key="5">
    <source>
        <dbReference type="EMBL" id="ETI69330.1"/>
    </source>
</evidence>
<name>A0AB94IQJ5_9BACI</name>
<dbReference type="Proteomes" id="UP000018877">
    <property type="component" value="Unassembled WGS sequence"/>
</dbReference>
<dbReference type="InterPro" id="IPR029787">
    <property type="entry name" value="Nucleotide_cyclase"/>
</dbReference>
<dbReference type="SMART" id="SM00267">
    <property type="entry name" value="GGDEF"/>
    <property type="match status" value="1"/>
</dbReference>
<dbReference type="InterPro" id="IPR035919">
    <property type="entry name" value="EAL_sf"/>
</dbReference>
<dbReference type="PROSITE" id="PS50112">
    <property type="entry name" value="PAS"/>
    <property type="match status" value="1"/>
</dbReference>
<protein>
    <submittedName>
        <fullName evidence="5">Signaling protein</fullName>
    </submittedName>
</protein>
<comment type="caution">
    <text evidence="5">The sequence shown here is derived from an EMBL/GenBank/DDBJ whole genome shotgun (WGS) entry which is preliminary data.</text>
</comment>
<dbReference type="SMART" id="SM00091">
    <property type="entry name" value="PAS"/>
    <property type="match status" value="1"/>
</dbReference>
<dbReference type="Gene3D" id="3.30.450.20">
    <property type="entry name" value="PAS domain"/>
    <property type="match status" value="1"/>
</dbReference>
<dbReference type="SMART" id="SM00052">
    <property type="entry name" value="EAL"/>
    <property type="match status" value="1"/>
</dbReference>
<dbReference type="CDD" id="cd01949">
    <property type="entry name" value="GGDEF"/>
    <property type="match status" value="1"/>
</dbReference>
<dbReference type="InterPro" id="IPR001633">
    <property type="entry name" value="EAL_dom"/>
</dbReference>
<dbReference type="InterPro" id="IPR035965">
    <property type="entry name" value="PAS-like_dom_sf"/>
</dbReference>
<dbReference type="PROSITE" id="PS50887">
    <property type="entry name" value="GGDEF"/>
    <property type="match status" value="1"/>
</dbReference>
<evidence type="ECO:0000259" key="4">
    <source>
        <dbReference type="PROSITE" id="PS50887"/>
    </source>
</evidence>
<sequence length="577" mass="65644">MHVETIFEANSHFKIYKSLFDYHQNACFVLDLEGKFILFNDAAVKLTGYSKEDAILMSFIPLFIDDCKKDVSRYFDKVLQGNETGFKTTIQNKHGNKVEVSLSVFPLYLENLIVGVGCTAQDMNEINNLNLLLTAANERIDFLSFHDELTGLANKTLFGEKVDIAIKLYKNTHGNMLGIIYFDLDRFKLINDYLGHTIGDQLLKIIAQRIQSCIRKNDIAARQGNDEFTILLDNVTKHEVDIIAQRLADQISEPIIIGGQEVFLTPSIGISLYPEDGQNANDLIRKADMAMYHAKEEGRNNIQFYQANLEKNNSERIKLEHELRKAIEKNEFILHYQPIIDLSTNKINGLEALIRWEHPHQGLVPPDKFIPIAEETGLIIPIGEMVLRKACYQMKKWHESKIFLPTISVNISIRQFFQPNLVSMISQIIKETNIEPNRLTIEITESMTMDVEKALIILNDLKNLGVNISIDDFGTGYSSLSYLKKFPIDNLKIDRSFIGDIAESEEDENIATTILLLADKLGLSVIAEGVETSEQLRVLREHSCNEAQGFLFSKPLAEDELNQFLSHFPENLLDDRG</sequence>
<dbReference type="NCBIfam" id="TIGR00229">
    <property type="entry name" value="sensory_box"/>
    <property type="match status" value="1"/>
</dbReference>
<dbReference type="AlphaFoldDB" id="A0AB94IQJ5"/>
<gene>
    <name evidence="5" type="ORF">BAVI_07976</name>
</gene>
<dbReference type="NCBIfam" id="TIGR00254">
    <property type="entry name" value="GGDEF"/>
    <property type="match status" value="1"/>
</dbReference>
<reference evidence="5 6" key="1">
    <citation type="journal article" date="2014" name="Environ. Microbiol.">
        <title>The nitrate-ammonifying and nosZ-carrying bacterium Bacillus vireti is a potent source and sink for nitric and nitrous oxide under high nitrate conditions.</title>
        <authorList>
            <person name="Mania D."/>
            <person name="Heylen K."/>
            <person name="van Spanning R.J."/>
            <person name="Frostegard A."/>
        </authorList>
    </citation>
    <scope>NUCLEOTIDE SEQUENCE [LARGE SCALE GENOMIC DNA]</scope>
    <source>
        <strain evidence="5 6">LMG 21834</strain>
    </source>
</reference>
<dbReference type="Gene3D" id="3.20.20.450">
    <property type="entry name" value="EAL domain"/>
    <property type="match status" value="1"/>
</dbReference>
<feature type="domain" description="EAL" evidence="3">
    <location>
        <begin position="316"/>
        <end position="569"/>
    </location>
</feature>
<dbReference type="InterPro" id="IPR043128">
    <property type="entry name" value="Rev_trsase/Diguanyl_cyclase"/>
</dbReference>
<proteinExistence type="predicted"/>
<dbReference type="PROSITE" id="PS50883">
    <property type="entry name" value="EAL"/>
    <property type="match status" value="1"/>
</dbReference>
<feature type="domain" description="PAS" evidence="2">
    <location>
        <begin position="12"/>
        <end position="82"/>
    </location>
</feature>
<dbReference type="InterPro" id="IPR052155">
    <property type="entry name" value="Biofilm_reg_signaling"/>
</dbReference>
<dbReference type="SUPFAM" id="SSF55785">
    <property type="entry name" value="PYP-like sensor domain (PAS domain)"/>
    <property type="match status" value="1"/>
</dbReference>